<organism evidence="8 9">
    <name type="scientific">Flavobacterium caeni</name>
    <dbReference type="NCBI Taxonomy" id="490189"/>
    <lineage>
        <taxon>Bacteria</taxon>
        <taxon>Pseudomonadati</taxon>
        <taxon>Bacteroidota</taxon>
        <taxon>Flavobacteriia</taxon>
        <taxon>Flavobacteriales</taxon>
        <taxon>Flavobacteriaceae</taxon>
        <taxon>Flavobacterium</taxon>
    </lineage>
</organism>
<dbReference type="AlphaFoldDB" id="A0A1G5JD68"/>
<keyword evidence="2 6" id="KW-0540">Nuclease</keyword>
<dbReference type="SUPFAM" id="SSF54211">
    <property type="entry name" value="Ribosomal protein S5 domain 2-like"/>
    <property type="match status" value="1"/>
</dbReference>
<dbReference type="Pfam" id="PF00825">
    <property type="entry name" value="Ribonuclease_P"/>
    <property type="match status" value="1"/>
</dbReference>
<keyword evidence="4 6" id="KW-0378">Hydrolase</keyword>
<dbReference type="InterPro" id="IPR000100">
    <property type="entry name" value="RNase_P"/>
</dbReference>
<keyword evidence="9" id="KW-1185">Reference proteome</keyword>
<comment type="function">
    <text evidence="6">RNaseP catalyzes the removal of the 5'-leader sequence from pre-tRNA to produce the mature 5'-terminus. It can also cleave other RNA substrates such as 4.5S RNA. The protein component plays an auxiliary but essential role in vivo by binding to the 5'-leader sequence and broadening the substrate specificity of the ribozyme.</text>
</comment>
<dbReference type="PANTHER" id="PTHR33992">
    <property type="entry name" value="RIBONUCLEASE P PROTEIN COMPONENT"/>
    <property type="match status" value="1"/>
</dbReference>
<dbReference type="GO" id="GO:0042781">
    <property type="term" value="F:3'-tRNA processing endoribonuclease activity"/>
    <property type="evidence" value="ECO:0007669"/>
    <property type="project" value="TreeGrafter"/>
</dbReference>
<evidence type="ECO:0000313" key="8">
    <source>
        <dbReference type="EMBL" id="SCY86197.1"/>
    </source>
</evidence>
<dbReference type="Proteomes" id="UP000199354">
    <property type="component" value="Unassembled WGS sequence"/>
</dbReference>
<evidence type="ECO:0000256" key="3">
    <source>
        <dbReference type="ARBA" id="ARBA00022759"/>
    </source>
</evidence>
<gene>
    <name evidence="6" type="primary">rnpA</name>
    <name evidence="8" type="ORF">SAMN02927903_02656</name>
</gene>
<evidence type="ECO:0000256" key="6">
    <source>
        <dbReference type="HAMAP-Rule" id="MF_00227"/>
    </source>
</evidence>
<comment type="catalytic activity">
    <reaction evidence="6">
        <text>Endonucleolytic cleavage of RNA, removing 5'-extranucleotides from tRNA precursor.</text>
        <dbReference type="EC" id="3.1.26.5"/>
    </reaction>
</comment>
<comment type="similarity">
    <text evidence="6">Belongs to the RnpA family.</text>
</comment>
<dbReference type="GO" id="GO:0001682">
    <property type="term" value="P:tRNA 5'-leader removal"/>
    <property type="evidence" value="ECO:0007669"/>
    <property type="project" value="UniProtKB-UniRule"/>
</dbReference>
<dbReference type="PANTHER" id="PTHR33992:SF1">
    <property type="entry name" value="RIBONUCLEASE P PROTEIN COMPONENT"/>
    <property type="match status" value="1"/>
</dbReference>
<keyword evidence="1 6" id="KW-0819">tRNA processing</keyword>
<keyword evidence="5 6" id="KW-0694">RNA-binding</keyword>
<evidence type="ECO:0000256" key="1">
    <source>
        <dbReference type="ARBA" id="ARBA00022694"/>
    </source>
</evidence>
<dbReference type="RefSeq" id="WP_091144905.1">
    <property type="nucleotide sequence ID" value="NZ_FMVF01000013.1"/>
</dbReference>
<evidence type="ECO:0000256" key="2">
    <source>
        <dbReference type="ARBA" id="ARBA00022722"/>
    </source>
</evidence>
<dbReference type="HAMAP" id="MF_00227">
    <property type="entry name" value="RNase_P"/>
    <property type="match status" value="1"/>
</dbReference>
<dbReference type="Gene3D" id="3.30.230.10">
    <property type="match status" value="1"/>
</dbReference>
<evidence type="ECO:0000256" key="4">
    <source>
        <dbReference type="ARBA" id="ARBA00022801"/>
    </source>
</evidence>
<accession>A0A1G5JD68</accession>
<sequence>MAHTYPKHEKLKSRTTIELLFSKGQSVTKYPLRLVYLPQTFDDGSAIKMGVSVSKKYFKRAADRNYYKRLLRECYRLHKAGLLDAMPQPHAMMLLYQSNDRLDFAEIEQKTLALFEKFRAKTTS</sequence>
<evidence type="ECO:0000256" key="7">
    <source>
        <dbReference type="NCBIfam" id="TIGR00188"/>
    </source>
</evidence>
<dbReference type="STRING" id="490189.SAMN02927903_02656"/>
<keyword evidence="3 6" id="KW-0255">Endonuclease</keyword>
<dbReference type="OrthoDB" id="1524972at2"/>
<dbReference type="NCBIfam" id="TIGR00188">
    <property type="entry name" value="rnpA"/>
    <property type="match status" value="1"/>
</dbReference>
<proteinExistence type="inferred from homology"/>
<dbReference type="InterPro" id="IPR014721">
    <property type="entry name" value="Ribsml_uS5_D2-typ_fold_subgr"/>
</dbReference>
<dbReference type="GO" id="GO:0004526">
    <property type="term" value="F:ribonuclease P activity"/>
    <property type="evidence" value="ECO:0007669"/>
    <property type="project" value="UniProtKB-UniRule"/>
</dbReference>
<comment type="subunit">
    <text evidence="6">Consists of a catalytic RNA component (M1 or rnpB) and a protein subunit.</text>
</comment>
<protein>
    <recommendedName>
        <fullName evidence="6 7">Ribonuclease P protein component</fullName>
        <shortName evidence="6">RNase P protein</shortName>
        <shortName evidence="6">RNaseP protein</shortName>
        <ecNumber evidence="6 7">3.1.26.5</ecNumber>
    </recommendedName>
    <alternativeName>
        <fullName evidence="6">Protein C5</fullName>
    </alternativeName>
</protein>
<reference evidence="8 9" key="1">
    <citation type="submission" date="2016-10" db="EMBL/GenBank/DDBJ databases">
        <authorList>
            <person name="de Groot N.N."/>
        </authorList>
    </citation>
    <scope>NUCLEOTIDE SEQUENCE [LARGE SCALE GENOMIC DNA]</scope>
    <source>
        <strain evidence="8 9">CGMCC 1.7031</strain>
    </source>
</reference>
<name>A0A1G5JD68_9FLAO</name>
<dbReference type="GO" id="GO:0030677">
    <property type="term" value="C:ribonuclease P complex"/>
    <property type="evidence" value="ECO:0007669"/>
    <property type="project" value="TreeGrafter"/>
</dbReference>
<dbReference type="EC" id="3.1.26.5" evidence="6 7"/>
<evidence type="ECO:0000256" key="5">
    <source>
        <dbReference type="ARBA" id="ARBA00022884"/>
    </source>
</evidence>
<dbReference type="GO" id="GO:0000049">
    <property type="term" value="F:tRNA binding"/>
    <property type="evidence" value="ECO:0007669"/>
    <property type="project" value="UniProtKB-UniRule"/>
</dbReference>
<dbReference type="EMBL" id="FMVF01000013">
    <property type="protein sequence ID" value="SCY86197.1"/>
    <property type="molecule type" value="Genomic_DNA"/>
</dbReference>
<evidence type="ECO:0000313" key="9">
    <source>
        <dbReference type="Proteomes" id="UP000199354"/>
    </source>
</evidence>
<dbReference type="InterPro" id="IPR020568">
    <property type="entry name" value="Ribosomal_Su5_D2-typ_SF"/>
</dbReference>